<keyword evidence="2" id="KW-1185">Reference proteome</keyword>
<evidence type="ECO:0000313" key="2">
    <source>
        <dbReference type="Proteomes" id="UP000182241"/>
    </source>
</evidence>
<evidence type="ECO:0000313" key="1">
    <source>
        <dbReference type="EMBL" id="SEC72478.1"/>
    </source>
</evidence>
<dbReference type="EMBL" id="FNSA01000003">
    <property type="protein sequence ID" value="SEC72478.1"/>
    <property type="molecule type" value="Genomic_DNA"/>
</dbReference>
<dbReference type="AlphaFoldDB" id="A0A1H4UVM9"/>
<proteinExistence type="predicted"/>
<accession>A0A1H4UVM9</accession>
<gene>
    <name evidence="1" type="ORF">SAMN04489793_3046</name>
</gene>
<protein>
    <submittedName>
        <fullName evidence="1">Uncharacterized protein</fullName>
    </submittedName>
</protein>
<sequence length="162" mass="17704">MSINWDSIYEDLRDDRRVEIPATEYGGAQWDEIHLSSAWPVGGSVVTEPFGGEDYETIFSGREAEVFIHDSYSDELGGAGVKAYAEAVHRLVARKLAAAKLHEPGVDGGRLNHISVEVSGTELEVTHGHERGGDPQWWVENAGAIIAGVLADKGAIYREMRV</sequence>
<dbReference type="RefSeq" id="WP_068740179.1">
    <property type="nucleotide sequence ID" value="NZ_FNSA01000003.1"/>
</dbReference>
<name>A0A1H4UVM9_TSUTY</name>
<reference evidence="2" key="1">
    <citation type="submission" date="2016-10" db="EMBL/GenBank/DDBJ databases">
        <authorList>
            <person name="Varghese N."/>
            <person name="Submissions S."/>
        </authorList>
    </citation>
    <scope>NUCLEOTIDE SEQUENCE [LARGE SCALE GENOMIC DNA]</scope>
    <source>
        <strain evidence="2">DSM 44234</strain>
    </source>
</reference>
<organism evidence="1 2">
    <name type="scientific">Tsukamurella tyrosinosolvens</name>
    <dbReference type="NCBI Taxonomy" id="57704"/>
    <lineage>
        <taxon>Bacteria</taxon>
        <taxon>Bacillati</taxon>
        <taxon>Actinomycetota</taxon>
        <taxon>Actinomycetes</taxon>
        <taxon>Mycobacteriales</taxon>
        <taxon>Tsukamurellaceae</taxon>
        <taxon>Tsukamurella</taxon>
    </lineage>
</organism>
<dbReference type="Proteomes" id="UP000182241">
    <property type="component" value="Unassembled WGS sequence"/>
</dbReference>